<proteinExistence type="predicted"/>
<sequence>MDGQQLQNGELMGGAEINGFENGTGIANAHVMGAPHGKDWYEEAGESFGGKGGWHNKKNVKSENEAGGDGRTESPPSPPA</sequence>
<name>A0ABP9PBG3_9BACT</name>
<dbReference type="EMBL" id="BAABIA010000005">
    <property type="protein sequence ID" value="GAA5142272.1"/>
    <property type="molecule type" value="Genomic_DNA"/>
</dbReference>
<organism evidence="2 3">
    <name type="scientific">Prosthecobacter algae</name>
    <dbReference type="NCBI Taxonomy" id="1144682"/>
    <lineage>
        <taxon>Bacteria</taxon>
        <taxon>Pseudomonadati</taxon>
        <taxon>Verrucomicrobiota</taxon>
        <taxon>Verrucomicrobiia</taxon>
        <taxon>Verrucomicrobiales</taxon>
        <taxon>Verrucomicrobiaceae</taxon>
        <taxon>Prosthecobacter</taxon>
    </lineage>
</organism>
<feature type="region of interest" description="Disordered" evidence="1">
    <location>
        <begin position="1"/>
        <end position="27"/>
    </location>
</feature>
<comment type="caution">
    <text evidence="2">The sequence shown here is derived from an EMBL/GenBank/DDBJ whole genome shotgun (WGS) entry which is preliminary data.</text>
</comment>
<dbReference type="Proteomes" id="UP001499852">
    <property type="component" value="Unassembled WGS sequence"/>
</dbReference>
<evidence type="ECO:0000313" key="3">
    <source>
        <dbReference type="Proteomes" id="UP001499852"/>
    </source>
</evidence>
<keyword evidence="3" id="KW-1185">Reference proteome</keyword>
<protein>
    <submittedName>
        <fullName evidence="2">Uncharacterized protein</fullName>
    </submittedName>
</protein>
<accession>A0ABP9PBG3</accession>
<reference evidence="3" key="1">
    <citation type="journal article" date="2019" name="Int. J. Syst. Evol. Microbiol.">
        <title>The Global Catalogue of Microorganisms (GCM) 10K type strain sequencing project: providing services to taxonomists for standard genome sequencing and annotation.</title>
        <authorList>
            <consortium name="The Broad Institute Genomics Platform"/>
            <consortium name="The Broad Institute Genome Sequencing Center for Infectious Disease"/>
            <person name="Wu L."/>
            <person name="Ma J."/>
        </authorList>
    </citation>
    <scope>NUCLEOTIDE SEQUENCE [LARGE SCALE GENOMIC DNA]</scope>
    <source>
        <strain evidence="3">JCM 18053</strain>
    </source>
</reference>
<feature type="region of interest" description="Disordered" evidence="1">
    <location>
        <begin position="39"/>
        <end position="80"/>
    </location>
</feature>
<feature type="compositionally biased region" description="Basic and acidic residues" evidence="1">
    <location>
        <begin position="60"/>
        <end position="72"/>
    </location>
</feature>
<evidence type="ECO:0000256" key="1">
    <source>
        <dbReference type="SAM" id="MobiDB-lite"/>
    </source>
</evidence>
<gene>
    <name evidence="2" type="ORF">GCM10023213_27930</name>
</gene>
<evidence type="ECO:0000313" key="2">
    <source>
        <dbReference type="EMBL" id="GAA5142272.1"/>
    </source>
</evidence>